<accession>A0A5B7EP32</accession>
<protein>
    <submittedName>
        <fullName evidence="1">Uncharacterized protein</fullName>
    </submittedName>
</protein>
<sequence length="87" mass="10094">MAFQKILNIIIINFIEASPMAHIYHVISDHTDVIFSEAWEVMHAFWPYFIPRQDVFTSSQDDFMLSKVAAQHFTDSHSQHPTTSLVD</sequence>
<gene>
    <name evidence="1" type="ORF">E2C01_029713</name>
</gene>
<reference evidence="1 2" key="1">
    <citation type="submission" date="2019-05" db="EMBL/GenBank/DDBJ databases">
        <title>Another draft genome of Portunus trituberculatus and its Hox gene families provides insights of decapod evolution.</title>
        <authorList>
            <person name="Jeong J.-H."/>
            <person name="Song I."/>
            <person name="Kim S."/>
            <person name="Choi T."/>
            <person name="Kim D."/>
            <person name="Ryu S."/>
            <person name="Kim W."/>
        </authorList>
    </citation>
    <scope>NUCLEOTIDE SEQUENCE [LARGE SCALE GENOMIC DNA]</scope>
    <source>
        <tissue evidence="1">Muscle</tissue>
    </source>
</reference>
<name>A0A5B7EP32_PORTR</name>
<dbReference type="Proteomes" id="UP000324222">
    <property type="component" value="Unassembled WGS sequence"/>
</dbReference>
<keyword evidence="2" id="KW-1185">Reference proteome</keyword>
<dbReference type="AlphaFoldDB" id="A0A5B7EP32"/>
<comment type="caution">
    <text evidence="1">The sequence shown here is derived from an EMBL/GenBank/DDBJ whole genome shotgun (WGS) entry which is preliminary data.</text>
</comment>
<evidence type="ECO:0000313" key="2">
    <source>
        <dbReference type="Proteomes" id="UP000324222"/>
    </source>
</evidence>
<dbReference type="EMBL" id="VSRR010003466">
    <property type="protein sequence ID" value="MPC36261.1"/>
    <property type="molecule type" value="Genomic_DNA"/>
</dbReference>
<organism evidence="1 2">
    <name type="scientific">Portunus trituberculatus</name>
    <name type="common">Swimming crab</name>
    <name type="synonym">Neptunus trituberculatus</name>
    <dbReference type="NCBI Taxonomy" id="210409"/>
    <lineage>
        <taxon>Eukaryota</taxon>
        <taxon>Metazoa</taxon>
        <taxon>Ecdysozoa</taxon>
        <taxon>Arthropoda</taxon>
        <taxon>Crustacea</taxon>
        <taxon>Multicrustacea</taxon>
        <taxon>Malacostraca</taxon>
        <taxon>Eumalacostraca</taxon>
        <taxon>Eucarida</taxon>
        <taxon>Decapoda</taxon>
        <taxon>Pleocyemata</taxon>
        <taxon>Brachyura</taxon>
        <taxon>Eubrachyura</taxon>
        <taxon>Portunoidea</taxon>
        <taxon>Portunidae</taxon>
        <taxon>Portuninae</taxon>
        <taxon>Portunus</taxon>
    </lineage>
</organism>
<proteinExistence type="predicted"/>
<evidence type="ECO:0000313" key="1">
    <source>
        <dbReference type="EMBL" id="MPC36261.1"/>
    </source>
</evidence>